<protein>
    <submittedName>
        <fullName evidence="2">Uncharacterized protein</fullName>
    </submittedName>
</protein>
<dbReference type="EMBL" id="BATB01000014">
    <property type="protein sequence ID" value="GAD55437.1"/>
    <property type="molecule type" value="Genomic_DNA"/>
</dbReference>
<dbReference type="AlphaFoldDB" id="U2Z302"/>
<sequence length="86" mass="9081">MKRMMAGLGGALILAGGMAHAQEGDALLEMSWDEIVETARGGEVNVFMWGGADNINAYVSDYIGACSKTSTTSRSTVCLSPTPPRR</sequence>
<reference evidence="2" key="1">
    <citation type="journal article" date="2013" name="Genome Announc.">
        <title>Draft Genome Sequence of Loktanella cinnabarina LL-001T, Isolated from Deep-Sea Floor Sediment.</title>
        <authorList>
            <person name="Nishi S."/>
            <person name="Tsubouchi T."/>
            <person name="Takaki Y."/>
            <person name="Koyanagi R."/>
            <person name="Satoh N."/>
            <person name="Maruyama T."/>
            <person name="Hatada Y."/>
        </authorList>
    </citation>
    <scope>NUCLEOTIDE SEQUENCE [LARGE SCALE GENOMIC DNA]</scope>
    <source>
        <strain evidence="2">LL-001</strain>
    </source>
</reference>
<accession>U2Z302</accession>
<gene>
    <name evidence="2" type="ORF">MBELCI_1489</name>
</gene>
<evidence type="ECO:0000313" key="2">
    <source>
        <dbReference type="EMBL" id="GAD55437.1"/>
    </source>
</evidence>
<comment type="caution">
    <text evidence="2">The sequence shown here is derived from an EMBL/GenBank/DDBJ whole genome shotgun (WGS) entry which is preliminary data.</text>
</comment>
<proteinExistence type="predicted"/>
<evidence type="ECO:0000313" key="3">
    <source>
        <dbReference type="Proteomes" id="UP000016566"/>
    </source>
</evidence>
<organism evidence="2 3">
    <name type="scientific">Limimaricola cinnabarinus LL-001</name>
    <dbReference type="NCBI Taxonomy" id="1337093"/>
    <lineage>
        <taxon>Bacteria</taxon>
        <taxon>Pseudomonadati</taxon>
        <taxon>Pseudomonadota</taxon>
        <taxon>Alphaproteobacteria</taxon>
        <taxon>Rhodobacterales</taxon>
        <taxon>Paracoccaceae</taxon>
        <taxon>Limimaricola</taxon>
    </lineage>
</organism>
<feature type="chain" id="PRO_5004636794" evidence="1">
    <location>
        <begin position="22"/>
        <end position="86"/>
    </location>
</feature>
<dbReference type="STRING" id="1337093.MBELCI_1489"/>
<evidence type="ECO:0000256" key="1">
    <source>
        <dbReference type="SAM" id="SignalP"/>
    </source>
</evidence>
<keyword evidence="1" id="KW-0732">Signal</keyword>
<name>U2Z302_9RHOB</name>
<dbReference type="Proteomes" id="UP000016566">
    <property type="component" value="Unassembled WGS sequence"/>
</dbReference>
<feature type="signal peptide" evidence="1">
    <location>
        <begin position="1"/>
        <end position="21"/>
    </location>
</feature>
<dbReference type="RefSeq" id="WP_021693541.1">
    <property type="nucleotide sequence ID" value="NZ_BATB01000014.1"/>
</dbReference>
<keyword evidence="3" id="KW-1185">Reference proteome</keyword>